<accession>A0A6L8LGX7</accession>
<evidence type="ECO:0000313" key="2">
    <source>
        <dbReference type="EMBL" id="MYM54963.1"/>
    </source>
</evidence>
<feature type="chain" id="PRO_5026789826" description="TraB family protein" evidence="1">
    <location>
        <begin position="20"/>
        <end position="336"/>
    </location>
</feature>
<dbReference type="InterPro" id="IPR002816">
    <property type="entry name" value="TraB/PrgY/GumN_fam"/>
</dbReference>
<dbReference type="InterPro" id="IPR047111">
    <property type="entry name" value="YbaP-like"/>
</dbReference>
<reference evidence="2 3" key="1">
    <citation type="submission" date="2020-01" db="EMBL/GenBank/DDBJ databases">
        <authorList>
            <person name="Chen S."/>
        </authorList>
    </citation>
    <scope>NUCLEOTIDE SEQUENCE [LARGE SCALE GENOMIC DNA]</scope>
    <source>
        <strain evidence="2 3">GS-10</strain>
    </source>
</reference>
<evidence type="ECO:0000313" key="3">
    <source>
        <dbReference type="Proteomes" id="UP000479043"/>
    </source>
</evidence>
<dbReference type="Proteomes" id="UP000479043">
    <property type="component" value="Unassembled WGS sequence"/>
</dbReference>
<feature type="signal peptide" evidence="1">
    <location>
        <begin position="1"/>
        <end position="19"/>
    </location>
</feature>
<organism evidence="2 3">
    <name type="scientific">Thalassovita mangrovi</name>
    <dbReference type="NCBI Taxonomy" id="2692236"/>
    <lineage>
        <taxon>Bacteria</taxon>
        <taxon>Pseudomonadati</taxon>
        <taxon>Pseudomonadota</taxon>
        <taxon>Alphaproteobacteria</taxon>
        <taxon>Rhodobacterales</taxon>
        <taxon>Roseobacteraceae</taxon>
        <taxon>Thalassovita</taxon>
    </lineage>
</organism>
<comment type="caution">
    <text evidence="2">The sequence shown here is derived from an EMBL/GenBank/DDBJ whole genome shotgun (WGS) entry which is preliminary data.</text>
</comment>
<protein>
    <recommendedName>
        <fullName evidence="4">TraB family protein</fullName>
    </recommendedName>
</protein>
<evidence type="ECO:0000256" key="1">
    <source>
        <dbReference type="SAM" id="SignalP"/>
    </source>
</evidence>
<dbReference type="PANTHER" id="PTHR40590:SF1">
    <property type="entry name" value="CYTOPLASMIC PROTEIN"/>
    <property type="match status" value="1"/>
</dbReference>
<dbReference type="EMBL" id="WWEN01000003">
    <property type="protein sequence ID" value="MYM54963.1"/>
    <property type="molecule type" value="Genomic_DNA"/>
</dbReference>
<name>A0A6L8LGX7_9RHOB</name>
<sequence>MLRLWLILSFVLFAHPAFAVCDGESGFWSLPEPKQQQLRDRANQKPFPEGILWQIEKNGVTSHIVGTMHLYDPRHDDTIARVNPLLDQAEQVFLEMSSDKEAVFQEDLTSNPDLFLLNEGPSLIDLLGEDSWNRLLPQLKSHGIPGFMAAKFQPWFLGITLAIPTCATRDLSQKKKGLDRMVETASEQRDLIIRSLDDVQGMIALLTQDPLEKQVEEMKWSLQFELSDVMSGGSDLADHYFREQTQLGWDYLTYRAVSHYGEKPEDRDRILSLLDEFLVTLVDKRNASWVETLAQELARTPSFVAVGALHLPGENGVLALLERQGFTITRLPLTEG</sequence>
<keyword evidence="3" id="KW-1185">Reference proteome</keyword>
<dbReference type="CDD" id="cd14789">
    <property type="entry name" value="Tiki"/>
    <property type="match status" value="1"/>
</dbReference>
<proteinExistence type="predicted"/>
<gene>
    <name evidence="2" type="ORF">GR167_06585</name>
</gene>
<dbReference type="AlphaFoldDB" id="A0A6L8LGX7"/>
<keyword evidence="1" id="KW-0732">Signal</keyword>
<dbReference type="PANTHER" id="PTHR40590">
    <property type="entry name" value="CYTOPLASMIC PROTEIN-RELATED"/>
    <property type="match status" value="1"/>
</dbReference>
<evidence type="ECO:0008006" key="4">
    <source>
        <dbReference type="Google" id="ProtNLM"/>
    </source>
</evidence>
<dbReference type="Pfam" id="PF01963">
    <property type="entry name" value="TraB_PrgY_gumN"/>
    <property type="match status" value="1"/>
</dbReference>
<dbReference type="RefSeq" id="WP_160972682.1">
    <property type="nucleotide sequence ID" value="NZ_WWEN01000003.1"/>
</dbReference>